<protein>
    <submittedName>
        <fullName evidence="2">Uncharacterized protein</fullName>
    </submittedName>
</protein>
<feature type="chain" id="PRO_5035783938" evidence="1">
    <location>
        <begin position="36"/>
        <end position="95"/>
    </location>
</feature>
<keyword evidence="3" id="KW-1185">Reference proteome</keyword>
<evidence type="ECO:0000313" key="2">
    <source>
        <dbReference type="EnsemblPlants" id="TuG1812G0200004147.01.T01"/>
    </source>
</evidence>
<reference evidence="2" key="2">
    <citation type="submission" date="2018-03" db="EMBL/GenBank/DDBJ databases">
        <title>The Triticum urartu genome reveals the dynamic nature of wheat genome evolution.</title>
        <authorList>
            <person name="Ling H."/>
            <person name="Ma B."/>
            <person name="Shi X."/>
            <person name="Liu H."/>
            <person name="Dong L."/>
            <person name="Sun H."/>
            <person name="Cao Y."/>
            <person name="Gao Q."/>
            <person name="Zheng S."/>
            <person name="Li Y."/>
            <person name="Yu Y."/>
            <person name="Du H."/>
            <person name="Qi M."/>
            <person name="Li Y."/>
            <person name="Yu H."/>
            <person name="Cui Y."/>
            <person name="Wang N."/>
            <person name="Chen C."/>
            <person name="Wu H."/>
            <person name="Zhao Y."/>
            <person name="Zhang J."/>
            <person name="Li Y."/>
            <person name="Zhou W."/>
            <person name="Zhang B."/>
            <person name="Hu W."/>
            <person name="Eijk M."/>
            <person name="Tang J."/>
            <person name="Witsenboer H."/>
            <person name="Zhao S."/>
            <person name="Li Z."/>
            <person name="Zhang A."/>
            <person name="Wang D."/>
            <person name="Liang C."/>
        </authorList>
    </citation>
    <scope>NUCLEOTIDE SEQUENCE [LARGE SCALE GENOMIC DNA]</scope>
    <source>
        <strain evidence="2">cv. G1812</strain>
    </source>
</reference>
<reference evidence="2" key="3">
    <citation type="submission" date="2022-06" db="UniProtKB">
        <authorList>
            <consortium name="EnsemblPlants"/>
        </authorList>
    </citation>
    <scope>IDENTIFICATION</scope>
</reference>
<accession>A0A8R7PHM3</accession>
<keyword evidence="1" id="KW-0732">Signal</keyword>
<dbReference type="Proteomes" id="UP000015106">
    <property type="component" value="Chromosome 2"/>
</dbReference>
<dbReference type="AlphaFoldDB" id="A0A8R7PHM3"/>
<feature type="signal peptide" evidence="1">
    <location>
        <begin position="1"/>
        <end position="35"/>
    </location>
</feature>
<name>A0A8R7PHM3_TRIUA</name>
<reference evidence="3" key="1">
    <citation type="journal article" date="2013" name="Nature">
        <title>Draft genome of the wheat A-genome progenitor Triticum urartu.</title>
        <authorList>
            <person name="Ling H.Q."/>
            <person name="Zhao S."/>
            <person name="Liu D."/>
            <person name="Wang J."/>
            <person name="Sun H."/>
            <person name="Zhang C."/>
            <person name="Fan H."/>
            <person name="Li D."/>
            <person name="Dong L."/>
            <person name="Tao Y."/>
            <person name="Gao C."/>
            <person name="Wu H."/>
            <person name="Li Y."/>
            <person name="Cui Y."/>
            <person name="Guo X."/>
            <person name="Zheng S."/>
            <person name="Wang B."/>
            <person name="Yu K."/>
            <person name="Liang Q."/>
            <person name="Yang W."/>
            <person name="Lou X."/>
            <person name="Chen J."/>
            <person name="Feng M."/>
            <person name="Jian J."/>
            <person name="Zhang X."/>
            <person name="Luo G."/>
            <person name="Jiang Y."/>
            <person name="Liu J."/>
            <person name="Wang Z."/>
            <person name="Sha Y."/>
            <person name="Zhang B."/>
            <person name="Wu H."/>
            <person name="Tang D."/>
            <person name="Shen Q."/>
            <person name="Xue P."/>
            <person name="Zou S."/>
            <person name="Wang X."/>
            <person name="Liu X."/>
            <person name="Wang F."/>
            <person name="Yang Y."/>
            <person name="An X."/>
            <person name="Dong Z."/>
            <person name="Zhang K."/>
            <person name="Zhang X."/>
            <person name="Luo M.C."/>
            <person name="Dvorak J."/>
            <person name="Tong Y."/>
            <person name="Wang J."/>
            <person name="Yang H."/>
            <person name="Li Z."/>
            <person name="Wang D."/>
            <person name="Zhang A."/>
            <person name="Wang J."/>
        </authorList>
    </citation>
    <scope>NUCLEOTIDE SEQUENCE</scope>
    <source>
        <strain evidence="3">cv. G1812</strain>
    </source>
</reference>
<proteinExistence type="predicted"/>
<evidence type="ECO:0000256" key="1">
    <source>
        <dbReference type="SAM" id="SignalP"/>
    </source>
</evidence>
<dbReference type="EnsemblPlants" id="TuG1812G0200004147.01.T01">
    <property type="protein sequence ID" value="TuG1812G0200004147.01.T01"/>
    <property type="gene ID" value="TuG1812G0200004147.01"/>
</dbReference>
<evidence type="ECO:0000313" key="3">
    <source>
        <dbReference type="Proteomes" id="UP000015106"/>
    </source>
</evidence>
<sequence length="95" mass="10804">MAHTNSTRWPMVVRSMAIAFLVLAMMFFTFPSCHARTPASTKYLYHGFCKTLNPCNKDSCYDLCTSKRQNYAYSYCKDDVKIPTCCLTYTDGSPA</sequence>
<organism evidence="2 3">
    <name type="scientific">Triticum urartu</name>
    <name type="common">Red wild einkorn</name>
    <name type="synonym">Crithodium urartu</name>
    <dbReference type="NCBI Taxonomy" id="4572"/>
    <lineage>
        <taxon>Eukaryota</taxon>
        <taxon>Viridiplantae</taxon>
        <taxon>Streptophyta</taxon>
        <taxon>Embryophyta</taxon>
        <taxon>Tracheophyta</taxon>
        <taxon>Spermatophyta</taxon>
        <taxon>Magnoliopsida</taxon>
        <taxon>Liliopsida</taxon>
        <taxon>Poales</taxon>
        <taxon>Poaceae</taxon>
        <taxon>BOP clade</taxon>
        <taxon>Pooideae</taxon>
        <taxon>Triticodae</taxon>
        <taxon>Triticeae</taxon>
        <taxon>Triticinae</taxon>
        <taxon>Triticum</taxon>
    </lineage>
</organism>
<dbReference type="Gramene" id="TuG1812G0200004147.01.T01">
    <property type="protein sequence ID" value="TuG1812G0200004147.01.T01"/>
    <property type="gene ID" value="TuG1812G0200004147.01"/>
</dbReference>